<gene>
    <name evidence="1" type="ORF">MNBD_GAMMA11-2250</name>
</gene>
<protein>
    <submittedName>
        <fullName evidence="1">Uncharacterized protein</fullName>
    </submittedName>
</protein>
<reference evidence="1" key="1">
    <citation type="submission" date="2018-06" db="EMBL/GenBank/DDBJ databases">
        <authorList>
            <person name="Zhirakovskaya E."/>
        </authorList>
    </citation>
    <scope>NUCLEOTIDE SEQUENCE</scope>
</reference>
<dbReference type="SUPFAM" id="SSF101898">
    <property type="entry name" value="NHL repeat"/>
    <property type="match status" value="1"/>
</dbReference>
<dbReference type="EMBL" id="UOFG01000154">
    <property type="protein sequence ID" value="VAW61798.1"/>
    <property type="molecule type" value="Genomic_DNA"/>
</dbReference>
<dbReference type="AlphaFoldDB" id="A0A3B0X0P2"/>
<sequence>MNKTIKMSSIIAGALLTTAVSAHDLGSAGLPVCLEANFMLADAMNNNPPVFPPFSSANGPGRVLEMNIFTGKRGITVNTPFSAQNADTVVCPEGVVCPGPWKPTGVLSGGLNGHAFITSAGQHALTELHRDGTPIRSVKLPMDDDPRFGTVPRLLGTQMMPNGNIIQSVCDANFFNAVNSDQEAGFTDPLGGSNDSFRYFPPVYTTEQRSQNSRLLVIDQETLEVIDEYSAPDDPRWTCAAGIVFSDEGMFVSMFHGGAVFVVDWKKGVDKRSCGVGCNKKSRKRHHKQFKFGRHRNVASVIRVIDLLGADAAKDDPNRRDSLRAISFDEGGNMYATNRVRSRPCIKDEAGCNPSVFRQRIDIVPLGEDYPTRTIALDPGVNVIAGIRTNRMSGPGCDFVTAEAIANGEPADDVCDVETLLVSASAMNPGCDKDNNGEPGPGHPANRCFVPGGYVAEYRIDLDHVDGATGLCTGDPADGWGAGEGNEGCALPIATFFGEVNGEENLDPRMLMTIHEAFIQ</sequence>
<organism evidence="1">
    <name type="scientific">hydrothermal vent metagenome</name>
    <dbReference type="NCBI Taxonomy" id="652676"/>
    <lineage>
        <taxon>unclassified sequences</taxon>
        <taxon>metagenomes</taxon>
        <taxon>ecological metagenomes</taxon>
    </lineage>
</organism>
<accession>A0A3B0X0P2</accession>
<name>A0A3B0X0P2_9ZZZZ</name>
<proteinExistence type="predicted"/>
<evidence type="ECO:0000313" key="1">
    <source>
        <dbReference type="EMBL" id="VAW61798.1"/>
    </source>
</evidence>